<protein>
    <submittedName>
        <fullName evidence="1">Uncharacterized protein</fullName>
    </submittedName>
</protein>
<gene>
    <name evidence="1" type="ORF">MKS88_002219</name>
</gene>
<name>A0ACB9YC97_PLABR</name>
<comment type="caution">
    <text evidence="1">The sequence shown here is derived from an EMBL/GenBank/DDBJ whole genome shotgun (WGS) entry which is preliminary data.</text>
</comment>
<evidence type="ECO:0000313" key="2">
    <source>
        <dbReference type="Proteomes" id="UP001056978"/>
    </source>
</evidence>
<reference evidence="1" key="1">
    <citation type="submission" date="2022-06" db="EMBL/GenBank/DDBJ databases">
        <title>The First Complete Genome of the Simian Malaria Parasite Plasmodium brasilianum.</title>
        <authorList>
            <person name="Bajic M."/>
            <person name="Ravishankar S."/>
        </authorList>
    </citation>
    <scope>NUCLEOTIDE SEQUENCE</scope>
    <source>
        <strain evidence="1">Bolivian I</strain>
    </source>
</reference>
<proteinExistence type="predicted"/>
<sequence length="133" mass="15971">MIHFLDKLCYWDTCSDFSKTEFNNGTLKKYDLRTNLDKTFNYSKINTDSDSMEILFYILKYSDNSKLIISELKIGDKIKTLYNSSKFYNKNNNNTSEEKKKIKFDEIYENHLLNIFKSYKTEVKDTNQFKKIM</sequence>
<dbReference type="Proteomes" id="UP001056978">
    <property type="component" value="Chromosome 8"/>
</dbReference>
<organism evidence="1 2">
    <name type="scientific">Plasmodium brasilianum</name>
    <dbReference type="NCBI Taxonomy" id="5824"/>
    <lineage>
        <taxon>Eukaryota</taxon>
        <taxon>Sar</taxon>
        <taxon>Alveolata</taxon>
        <taxon>Apicomplexa</taxon>
        <taxon>Aconoidasida</taxon>
        <taxon>Haemosporida</taxon>
        <taxon>Plasmodiidae</taxon>
        <taxon>Plasmodium</taxon>
        <taxon>Plasmodium (Plasmodium)</taxon>
    </lineage>
</organism>
<evidence type="ECO:0000313" key="1">
    <source>
        <dbReference type="EMBL" id="KAI4838714.1"/>
    </source>
</evidence>
<dbReference type="EMBL" id="CM043776">
    <property type="protein sequence ID" value="KAI4838714.1"/>
    <property type="molecule type" value="Genomic_DNA"/>
</dbReference>
<accession>A0ACB9YC97</accession>
<keyword evidence="2" id="KW-1185">Reference proteome</keyword>